<reference evidence="2 3" key="1">
    <citation type="submission" date="2017-02" db="EMBL/GenBank/DDBJ databases">
        <title>Complete genome sequences of Mycobacterium kansasii strains isolated from rhesus macaques.</title>
        <authorList>
            <person name="Panda A."/>
            <person name="Nagaraj S."/>
            <person name="Zhao X."/>
            <person name="Tettelin H."/>
            <person name="Detolla L.J."/>
        </authorList>
    </citation>
    <scope>NUCLEOTIDE SEQUENCE [LARGE SCALE GENOMIC DNA]</scope>
    <source>
        <strain evidence="2 3">11-3469</strain>
    </source>
</reference>
<dbReference type="Proteomes" id="UP000188532">
    <property type="component" value="Unassembled WGS sequence"/>
</dbReference>
<accession>A0A1V3WN09</accession>
<sequence length="93" mass="9130">MAVIASLAASRAVESSMSPGCTSATRTVGPDAGAGPSRYHTGPSPAHATAHPSATSRIGPWCTIATAMAALAATTRKLVSQTPPKDAVASVTG</sequence>
<dbReference type="AlphaFoldDB" id="A0A1V3WN09"/>
<feature type="compositionally biased region" description="Low complexity" evidence="1">
    <location>
        <begin position="40"/>
        <end position="55"/>
    </location>
</feature>
<feature type="region of interest" description="Disordered" evidence="1">
    <location>
        <begin position="10"/>
        <end position="55"/>
    </location>
</feature>
<organism evidence="2 3">
    <name type="scientific">Mycobacterium kansasii</name>
    <dbReference type="NCBI Taxonomy" id="1768"/>
    <lineage>
        <taxon>Bacteria</taxon>
        <taxon>Bacillati</taxon>
        <taxon>Actinomycetota</taxon>
        <taxon>Actinomycetes</taxon>
        <taxon>Mycobacteriales</taxon>
        <taxon>Mycobacteriaceae</taxon>
        <taxon>Mycobacterium</taxon>
    </lineage>
</organism>
<evidence type="ECO:0000313" key="2">
    <source>
        <dbReference type="EMBL" id="OOK68363.1"/>
    </source>
</evidence>
<evidence type="ECO:0000256" key="1">
    <source>
        <dbReference type="SAM" id="MobiDB-lite"/>
    </source>
</evidence>
<name>A0A1V3WN09_MYCKA</name>
<feature type="compositionally biased region" description="Polar residues" evidence="1">
    <location>
        <begin position="13"/>
        <end position="26"/>
    </location>
</feature>
<protein>
    <submittedName>
        <fullName evidence="2">Uncharacterized protein</fullName>
    </submittedName>
</protein>
<comment type="caution">
    <text evidence="2">The sequence shown here is derived from an EMBL/GenBank/DDBJ whole genome shotgun (WGS) entry which is preliminary data.</text>
</comment>
<evidence type="ECO:0000313" key="3">
    <source>
        <dbReference type="Proteomes" id="UP000188532"/>
    </source>
</evidence>
<dbReference type="EMBL" id="MVBN01000008">
    <property type="protein sequence ID" value="OOK68363.1"/>
    <property type="molecule type" value="Genomic_DNA"/>
</dbReference>
<gene>
    <name evidence="2" type="ORF">BZL29_6812</name>
</gene>
<proteinExistence type="predicted"/>